<dbReference type="AlphaFoldDB" id="Q08M84"/>
<evidence type="ECO:0000313" key="5">
    <source>
        <dbReference type="Proteomes" id="UP000001351"/>
    </source>
</evidence>
<reference evidence="3 5" key="2">
    <citation type="journal article" date="2011" name="Mol. Biol. Evol.">
        <title>Comparative genomic analysis of fruiting body formation in Myxococcales.</title>
        <authorList>
            <person name="Huntley S."/>
            <person name="Hamann N."/>
            <person name="Wegener-Feldbrugge S."/>
            <person name="Treuner-Lange A."/>
            <person name="Kube M."/>
            <person name="Reinhardt R."/>
            <person name="Klages S."/>
            <person name="Muller R."/>
            <person name="Ronning C.M."/>
            <person name="Nierman W.C."/>
            <person name="Sogaard-Andersen L."/>
        </authorList>
    </citation>
    <scope>NUCLEOTIDE SEQUENCE [LARGE SCALE GENOMIC DNA]</scope>
    <source>
        <strain evidence="3 5">DW4/3-1</strain>
    </source>
</reference>
<accession>Q08M84</accession>
<dbReference type="InterPro" id="IPR032687">
    <property type="entry name" value="AraC-type_N"/>
</dbReference>
<evidence type="ECO:0000313" key="6">
    <source>
        <dbReference type="Proteomes" id="UP000032702"/>
    </source>
</evidence>
<dbReference type="HOGENOM" id="CLU_1884527_0_0_7"/>
<feature type="domain" description="HTH-type transcriptional regulator AraC-type N-terminal" evidence="2">
    <location>
        <begin position="47"/>
        <end position="131"/>
    </location>
</feature>
<dbReference type="Proteomes" id="UP000032702">
    <property type="component" value="Unassembled WGS sequence"/>
</dbReference>
<sequence length="135" mass="14646">MTLVTTPHGLSASSLPIHPADPPCAAGHGRLEAARARYRAALPGVWDVLEDPEQRVPYATLDAWLERAVEFSGAANLGLLMAGLPVVDPDDVGSAVIATSPTLFESLERGVRYQRVWGDGERLSLEQTERGFWRP</sequence>
<dbReference type="eggNOG" id="COG2207">
    <property type="taxonomic scope" value="Bacteria"/>
</dbReference>
<dbReference type="Proteomes" id="UP000001351">
    <property type="component" value="Chromosome"/>
</dbReference>
<organism evidence="4 6">
    <name type="scientific">Stigmatella aurantiaca (strain DW4/3-1)</name>
    <dbReference type="NCBI Taxonomy" id="378806"/>
    <lineage>
        <taxon>Bacteria</taxon>
        <taxon>Pseudomonadati</taxon>
        <taxon>Myxococcota</taxon>
        <taxon>Myxococcia</taxon>
        <taxon>Myxococcales</taxon>
        <taxon>Cystobacterineae</taxon>
        <taxon>Archangiaceae</taxon>
        <taxon>Stigmatella</taxon>
    </lineage>
</organism>
<name>Q08M84_STIAD</name>
<dbReference type="EMBL" id="CP002271">
    <property type="protein sequence ID" value="ADO71320.1"/>
    <property type="molecule type" value="Genomic_DNA"/>
</dbReference>
<evidence type="ECO:0000313" key="3">
    <source>
        <dbReference type="EMBL" id="ADO71320.1"/>
    </source>
</evidence>
<reference evidence="4 6" key="1">
    <citation type="submission" date="2006-04" db="EMBL/GenBank/DDBJ databases">
        <authorList>
            <person name="Nierman W.C."/>
        </authorList>
    </citation>
    <scope>NUCLEOTIDE SEQUENCE [LARGE SCALE GENOMIC DNA]</scope>
    <source>
        <strain evidence="4 6">DW4/3-1</strain>
    </source>
</reference>
<gene>
    <name evidence="3" type="ordered locus">STAUR_3530</name>
    <name evidence="4" type="ORF">STIAU_4921</name>
</gene>
<dbReference type="EMBL" id="AAMD01000411">
    <property type="protein sequence ID" value="EAU61593.1"/>
    <property type="molecule type" value="Genomic_DNA"/>
</dbReference>
<proteinExistence type="predicted"/>
<evidence type="ECO:0000259" key="2">
    <source>
        <dbReference type="Pfam" id="PF12625"/>
    </source>
</evidence>
<dbReference type="OrthoDB" id="9816010at2"/>
<dbReference type="PATRIC" id="fig|378806.16.peg.247"/>
<dbReference type="STRING" id="378806.STAUR_3530"/>
<evidence type="ECO:0000313" key="4">
    <source>
        <dbReference type="EMBL" id="EAU61593.1"/>
    </source>
</evidence>
<evidence type="ECO:0000256" key="1">
    <source>
        <dbReference type="SAM" id="MobiDB-lite"/>
    </source>
</evidence>
<dbReference type="Pfam" id="PF12625">
    <property type="entry name" value="Arabinose_bd"/>
    <property type="match status" value="1"/>
</dbReference>
<feature type="region of interest" description="Disordered" evidence="1">
    <location>
        <begin position="1"/>
        <end position="21"/>
    </location>
</feature>
<dbReference type="KEGG" id="sur:STAUR_3530"/>
<protein>
    <submittedName>
        <fullName evidence="3">AraC-like Transcriptional regulator</fullName>
    </submittedName>
    <submittedName>
        <fullName evidence="4">Transcriptional Regulator, AraC family</fullName>
    </submittedName>
</protein>
<keyword evidence="5" id="KW-1185">Reference proteome</keyword>